<organism evidence="9 10">
    <name type="scientific">Acinetobacter brisouii CIP 110357</name>
    <dbReference type="NCBI Taxonomy" id="1341683"/>
    <lineage>
        <taxon>Bacteria</taxon>
        <taxon>Pseudomonadati</taxon>
        <taxon>Pseudomonadota</taxon>
        <taxon>Gammaproteobacteria</taxon>
        <taxon>Moraxellales</taxon>
        <taxon>Moraxellaceae</taxon>
        <taxon>Acinetobacter</taxon>
    </lineage>
</organism>
<keyword evidence="4" id="KW-1003">Cell membrane</keyword>
<dbReference type="STRING" id="396323.VH98_06990"/>
<feature type="transmembrane region" description="Helical" evidence="8">
    <location>
        <begin position="233"/>
        <end position="252"/>
    </location>
</feature>
<dbReference type="InterPro" id="IPR037185">
    <property type="entry name" value="EmrE-like"/>
</dbReference>
<evidence type="ECO:0000256" key="7">
    <source>
        <dbReference type="ARBA" id="ARBA00023136"/>
    </source>
</evidence>
<keyword evidence="10" id="KW-1185">Reference proteome</keyword>
<evidence type="ECO:0000313" key="9">
    <source>
        <dbReference type="EMBL" id="ESK51971.1"/>
    </source>
</evidence>
<feature type="transmembrane region" description="Helical" evidence="8">
    <location>
        <begin position="200"/>
        <end position="221"/>
    </location>
</feature>
<evidence type="ECO:0000256" key="8">
    <source>
        <dbReference type="SAM" id="Phobius"/>
    </source>
</evidence>
<feature type="transmembrane region" description="Helical" evidence="8">
    <location>
        <begin position="34"/>
        <end position="54"/>
    </location>
</feature>
<dbReference type="InterPro" id="IPR004626">
    <property type="entry name" value="RarD"/>
</dbReference>
<dbReference type="NCBIfam" id="TIGR00688">
    <property type="entry name" value="rarD"/>
    <property type="match status" value="1"/>
</dbReference>
<keyword evidence="5 8" id="KW-0812">Transmembrane</keyword>
<dbReference type="AlphaFoldDB" id="V2UTN8"/>
<feature type="transmembrane region" description="Helical" evidence="8">
    <location>
        <begin position="172"/>
        <end position="193"/>
    </location>
</feature>
<comment type="subcellular location">
    <subcellularLocation>
        <location evidence="1">Cell membrane</location>
        <topology evidence="1">Multi-pass membrane protein</topology>
    </subcellularLocation>
</comment>
<reference evidence="9 10" key="1">
    <citation type="submission" date="2013-10" db="EMBL/GenBank/DDBJ databases">
        <title>The Genome Sequence of Acinetobacter brisouii CIP 110357.</title>
        <authorList>
            <consortium name="The Broad Institute Genomics Platform"/>
            <consortium name="The Broad Institute Genome Sequencing Center for Infectious Disease"/>
            <person name="Cerqueira G."/>
            <person name="Feldgarden M."/>
            <person name="Courvalin P."/>
            <person name="Grillot-Courvalin C."/>
            <person name="Clermont D."/>
            <person name="Rocha E."/>
            <person name="Yoon E.-J."/>
            <person name="Nemec A."/>
            <person name="Young S.K."/>
            <person name="Zeng Q."/>
            <person name="Gargeya S."/>
            <person name="Fitzgerald M."/>
            <person name="Abouelleil A."/>
            <person name="Alvarado L."/>
            <person name="Berlin A.M."/>
            <person name="Chapman S.B."/>
            <person name="Gainer-Dewar J."/>
            <person name="Goldberg J."/>
            <person name="Gnerre S."/>
            <person name="Griggs A."/>
            <person name="Gujja S."/>
            <person name="Hansen M."/>
            <person name="Howarth C."/>
            <person name="Imamovic A."/>
            <person name="Ireland A."/>
            <person name="Larimer J."/>
            <person name="McCowan C."/>
            <person name="Murphy C."/>
            <person name="Pearson M."/>
            <person name="Poon T.W."/>
            <person name="Priest M."/>
            <person name="Roberts A."/>
            <person name="Saif S."/>
            <person name="Shea T."/>
            <person name="Sykes S."/>
            <person name="Wortman J."/>
            <person name="Nusbaum C."/>
            <person name="Birren B."/>
        </authorList>
    </citation>
    <scope>NUCLEOTIDE SEQUENCE [LARGE SCALE GENOMIC DNA]</scope>
    <source>
        <strain evidence="9 10">CIP 110357</strain>
    </source>
</reference>
<dbReference type="Proteomes" id="UP000018418">
    <property type="component" value="Unassembled WGS sequence"/>
</dbReference>
<proteinExistence type="inferred from homology"/>
<evidence type="ECO:0000256" key="5">
    <source>
        <dbReference type="ARBA" id="ARBA00022692"/>
    </source>
</evidence>
<dbReference type="HOGENOM" id="CLU_054508_2_0_6"/>
<comment type="similarity">
    <text evidence="2">Belongs to the EamA transporter family.</text>
</comment>
<evidence type="ECO:0000313" key="10">
    <source>
        <dbReference type="Proteomes" id="UP000018418"/>
    </source>
</evidence>
<keyword evidence="7 8" id="KW-0472">Membrane</keyword>
<evidence type="ECO:0000256" key="3">
    <source>
        <dbReference type="ARBA" id="ARBA00022448"/>
    </source>
</evidence>
<dbReference type="GO" id="GO:0005886">
    <property type="term" value="C:plasma membrane"/>
    <property type="evidence" value="ECO:0007669"/>
    <property type="project" value="UniProtKB-SubCell"/>
</dbReference>
<protein>
    <submittedName>
        <fullName evidence="9">Protein RarD</fullName>
    </submittedName>
</protein>
<sequence length="277" mass="32053">MIALLPFLTLFMWLSGDLHLIRQVYERVKQKPTFFLLLLLTAMLAAVQLWLFLWAPMHGRGMQVSLGYFLLPLVLVLVGSVFYKEKLSWFQKIAVLCALLGVAHEFWRIGSIAWETLLVALGYSAYFFLRKVIKTDHLGGFWWDNMLMLPIAIYFVQTWTLPWNTFLEQPHLIAAIIGLGILSAIGLGSYILASRYLPMVLFGLLSYLEPVLLAISAVILGEKIQAEEWFTYIPIWCAVGILVLEGMWHIYLQQRKRHALITNIEKFSERVRYNREK</sequence>
<feature type="transmembrane region" description="Helical" evidence="8">
    <location>
        <begin position="141"/>
        <end position="160"/>
    </location>
</feature>
<dbReference type="EMBL" id="AYEU01000004">
    <property type="protein sequence ID" value="ESK51971.1"/>
    <property type="molecule type" value="Genomic_DNA"/>
</dbReference>
<feature type="transmembrane region" description="Helical" evidence="8">
    <location>
        <begin position="66"/>
        <end position="83"/>
    </location>
</feature>
<keyword evidence="6 8" id="KW-1133">Transmembrane helix</keyword>
<gene>
    <name evidence="9" type="ORF">P255_01067</name>
</gene>
<evidence type="ECO:0000256" key="1">
    <source>
        <dbReference type="ARBA" id="ARBA00004651"/>
    </source>
</evidence>
<evidence type="ECO:0000256" key="6">
    <source>
        <dbReference type="ARBA" id="ARBA00022989"/>
    </source>
</evidence>
<evidence type="ECO:0000256" key="4">
    <source>
        <dbReference type="ARBA" id="ARBA00022475"/>
    </source>
</evidence>
<dbReference type="SUPFAM" id="SSF103481">
    <property type="entry name" value="Multidrug resistance efflux transporter EmrE"/>
    <property type="match status" value="2"/>
</dbReference>
<evidence type="ECO:0000256" key="2">
    <source>
        <dbReference type="ARBA" id="ARBA00007362"/>
    </source>
</evidence>
<dbReference type="PATRIC" id="fig|1341683.3.peg.1055"/>
<comment type="caution">
    <text evidence="9">The sequence shown here is derived from an EMBL/GenBank/DDBJ whole genome shotgun (WGS) entry which is preliminary data.</text>
</comment>
<accession>V2UTN8</accession>
<name>V2UTN8_9GAMM</name>
<keyword evidence="3" id="KW-0813">Transport</keyword>